<accession>A0ABU7RMF7</accession>
<dbReference type="PANTHER" id="PTHR43394">
    <property type="entry name" value="ATP-DEPENDENT PERMEASE MDL1, MITOCHONDRIAL"/>
    <property type="match status" value="1"/>
</dbReference>
<dbReference type="RefSeq" id="WP_331212774.1">
    <property type="nucleotide sequence ID" value="NZ_JAZGQK010000003.1"/>
</dbReference>
<organism evidence="10 11">
    <name type="scientific">Plantactinospora sonchi</name>
    <dbReference type="NCBI Taxonomy" id="1544735"/>
    <lineage>
        <taxon>Bacteria</taxon>
        <taxon>Bacillati</taxon>
        <taxon>Actinomycetota</taxon>
        <taxon>Actinomycetes</taxon>
        <taxon>Micromonosporales</taxon>
        <taxon>Micromonosporaceae</taxon>
        <taxon>Plantactinospora</taxon>
    </lineage>
</organism>
<feature type="domain" description="ABC transporter" evidence="8">
    <location>
        <begin position="339"/>
        <end position="589"/>
    </location>
</feature>
<sequence>MRDWYRLLRHVTRTALRADRRAATILCALTAGQAGVIAALGLSQRWLVDHTANRQLAGVVGAVALGAAAFGLSAGAGRIQSNLMIYLANRTKGDLNEETQRRVSSIPTITHVEHGPYVDRWNRLFQNSWSLASMPWSVLNATAALLSLAVTIGLLAWVSPALCPLALLAVPLFLANRRADRLLREARDAATQLLRHERRLHELCVEPEPAKEVMLAGSGEMLNRRATASWEAAATRETHARLRGAAYQGAAWLLYTVALAGALVVVADLIADGRTTVGAAVMVITLATQLQSQLHTVLESLSTVAQAGQVVENYWWLRRYADQEDRPGDPAPAALTGGISLHDVRFRYPGADHDVLHDVSLHLPAGSTVAVVGANGAGKSTLVKLLTGIYRPTSGTITVDQRPLTGLDVTSWRTRLTGVFQDFARLRLLTSETVGVGSVRHVRDRRTIRAAVDRADAAEVVAGLPDGLDTQLGATFDGVEPSLGQWQRLALARSLMREVSGDRPPLAVVLDEPTAALDPIAEHELFQHFMAQVRAATRQGAVTVLVSHRFTTVRMADLIVVLADGRVAELGGHAELMAAGGGYAELYRLQERAYR</sequence>
<evidence type="ECO:0000256" key="7">
    <source>
        <dbReference type="SAM" id="Phobius"/>
    </source>
</evidence>
<evidence type="ECO:0000256" key="4">
    <source>
        <dbReference type="ARBA" id="ARBA00022840"/>
    </source>
</evidence>
<proteinExistence type="predicted"/>
<dbReference type="InterPro" id="IPR036640">
    <property type="entry name" value="ABC1_TM_sf"/>
</dbReference>
<dbReference type="InterPro" id="IPR027417">
    <property type="entry name" value="P-loop_NTPase"/>
</dbReference>
<keyword evidence="4 10" id="KW-0067">ATP-binding</keyword>
<dbReference type="Proteomes" id="UP001332243">
    <property type="component" value="Unassembled WGS sequence"/>
</dbReference>
<dbReference type="InterPro" id="IPR003439">
    <property type="entry name" value="ABC_transporter-like_ATP-bd"/>
</dbReference>
<dbReference type="CDD" id="cd03228">
    <property type="entry name" value="ABCC_MRP_Like"/>
    <property type="match status" value="1"/>
</dbReference>
<dbReference type="PROSITE" id="PS50893">
    <property type="entry name" value="ABC_TRANSPORTER_2"/>
    <property type="match status" value="1"/>
</dbReference>
<gene>
    <name evidence="10" type="ORF">V1633_04000</name>
</gene>
<feature type="transmembrane region" description="Helical" evidence="7">
    <location>
        <begin position="21"/>
        <end position="43"/>
    </location>
</feature>
<evidence type="ECO:0000256" key="5">
    <source>
        <dbReference type="ARBA" id="ARBA00022989"/>
    </source>
</evidence>
<dbReference type="SUPFAM" id="SSF90123">
    <property type="entry name" value="ABC transporter transmembrane region"/>
    <property type="match status" value="1"/>
</dbReference>
<dbReference type="InterPro" id="IPR011527">
    <property type="entry name" value="ABC1_TM_dom"/>
</dbReference>
<dbReference type="Gene3D" id="1.20.1560.10">
    <property type="entry name" value="ABC transporter type 1, transmembrane domain"/>
    <property type="match status" value="1"/>
</dbReference>
<feature type="transmembrane region" description="Helical" evidence="7">
    <location>
        <begin position="154"/>
        <end position="174"/>
    </location>
</feature>
<dbReference type="EMBL" id="JAZGQK010000003">
    <property type="protein sequence ID" value="MEE6257653.1"/>
    <property type="molecule type" value="Genomic_DNA"/>
</dbReference>
<dbReference type="InterPro" id="IPR003593">
    <property type="entry name" value="AAA+_ATPase"/>
</dbReference>
<protein>
    <submittedName>
        <fullName evidence="10">ABC transporter ATP-binding protein</fullName>
    </submittedName>
</protein>
<evidence type="ECO:0000256" key="3">
    <source>
        <dbReference type="ARBA" id="ARBA00022741"/>
    </source>
</evidence>
<dbReference type="SUPFAM" id="SSF52540">
    <property type="entry name" value="P-loop containing nucleoside triphosphate hydrolases"/>
    <property type="match status" value="1"/>
</dbReference>
<evidence type="ECO:0000259" key="9">
    <source>
        <dbReference type="PROSITE" id="PS50929"/>
    </source>
</evidence>
<comment type="subcellular location">
    <subcellularLocation>
        <location evidence="1">Cell membrane</location>
        <topology evidence="1">Multi-pass membrane protein</topology>
    </subcellularLocation>
</comment>
<comment type="caution">
    <text evidence="10">The sequence shown here is derived from an EMBL/GenBank/DDBJ whole genome shotgun (WGS) entry which is preliminary data.</text>
</comment>
<dbReference type="InterPro" id="IPR039421">
    <property type="entry name" value="Type_1_exporter"/>
</dbReference>
<keyword evidence="5 7" id="KW-1133">Transmembrane helix</keyword>
<dbReference type="PROSITE" id="PS50929">
    <property type="entry name" value="ABC_TM1F"/>
    <property type="match status" value="1"/>
</dbReference>
<feature type="transmembrane region" description="Helical" evidence="7">
    <location>
        <begin position="250"/>
        <end position="271"/>
    </location>
</feature>
<dbReference type="Pfam" id="PF00005">
    <property type="entry name" value="ABC_tran"/>
    <property type="match status" value="1"/>
</dbReference>
<dbReference type="PANTHER" id="PTHR43394:SF1">
    <property type="entry name" value="ATP-BINDING CASSETTE SUB-FAMILY B MEMBER 10, MITOCHONDRIAL"/>
    <property type="match status" value="1"/>
</dbReference>
<feature type="domain" description="ABC transmembrane type-1" evidence="9">
    <location>
        <begin position="25"/>
        <end position="306"/>
    </location>
</feature>
<keyword evidence="11" id="KW-1185">Reference proteome</keyword>
<feature type="transmembrane region" description="Helical" evidence="7">
    <location>
        <begin position="55"/>
        <end position="76"/>
    </location>
</feature>
<evidence type="ECO:0000256" key="2">
    <source>
        <dbReference type="ARBA" id="ARBA00022692"/>
    </source>
</evidence>
<dbReference type="Gene3D" id="3.40.50.300">
    <property type="entry name" value="P-loop containing nucleotide triphosphate hydrolases"/>
    <property type="match status" value="1"/>
</dbReference>
<keyword evidence="2 7" id="KW-0812">Transmembrane</keyword>
<reference evidence="10 11" key="1">
    <citation type="submission" date="2024-01" db="EMBL/GenBank/DDBJ databases">
        <title>Genome insights into Plantactinospora sonchi sp. nov.</title>
        <authorList>
            <person name="Wang L."/>
        </authorList>
    </citation>
    <scope>NUCLEOTIDE SEQUENCE [LARGE SCALE GENOMIC DNA]</scope>
    <source>
        <strain evidence="10 11">NEAU-QY2</strain>
    </source>
</reference>
<evidence type="ECO:0000313" key="11">
    <source>
        <dbReference type="Proteomes" id="UP001332243"/>
    </source>
</evidence>
<name>A0ABU7RMF7_9ACTN</name>
<dbReference type="SMART" id="SM00382">
    <property type="entry name" value="AAA"/>
    <property type="match status" value="1"/>
</dbReference>
<keyword evidence="6 7" id="KW-0472">Membrane</keyword>
<keyword evidence="3" id="KW-0547">Nucleotide-binding</keyword>
<evidence type="ECO:0000259" key="8">
    <source>
        <dbReference type="PROSITE" id="PS50893"/>
    </source>
</evidence>
<evidence type="ECO:0000256" key="1">
    <source>
        <dbReference type="ARBA" id="ARBA00004651"/>
    </source>
</evidence>
<feature type="transmembrane region" description="Helical" evidence="7">
    <location>
        <begin position="129"/>
        <end position="148"/>
    </location>
</feature>
<dbReference type="GO" id="GO:0005524">
    <property type="term" value="F:ATP binding"/>
    <property type="evidence" value="ECO:0007669"/>
    <property type="project" value="UniProtKB-KW"/>
</dbReference>
<evidence type="ECO:0000256" key="6">
    <source>
        <dbReference type="ARBA" id="ARBA00023136"/>
    </source>
</evidence>
<evidence type="ECO:0000313" key="10">
    <source>
        <dbReference type="EMBL" id="MEE6257653.1"/>
    </source>
</evidence>